<feature type="chain" id="PRO_5010384164" description="Lipoprotein" evidence="1">
    <location>
        <begin position="22"/>
        <end position="148"/>
    </location>
</feature>
<feature type="signal peptide" evidence="1">
    <location>
        <begin position="1"/>
        <end position="21"/>
    </location>
</feature>
<dbReference type="STRING" id="47312.SAMN04489765_0538"/>
<organism evidence="2 3">
    <name type="scientific">Tsukamurella pulmonis</name>
    <dbReference type="NCBI Taxonomy" id="47312"/>
    <lineage>
        <taxon>Bacteria</taxon>
        <taxon>Bacillati</taxon>
        <taxon>Actinomycetota</taxon>
        <taxon>Actinomycetes</taxon>
        <taxon>Mycobacteriales</taxon>
        <taxon>Tsukamurellaceae</taxon>
        <taxon>Tsukamurella</taxon>
    </lineage>
</organism>
<evidence type="ECO:0000313" key="2">
    <source>
        <dbReference type="EMBL" id="SDQ46894.1"/>
    </source>
</evidence>
<evidence type="ECO:0000256" key="1">
    <source>
        <dbReference type="SAM" id="SignalP"/>
    </source>
</evidence>
<sequence>MHASRRSVILGALFVPVVAGCAPSEPAPSAPTVRDEVEPIRKRVKNIGDSFSARWIGRSNADDRNPGPSAVWLDAVIALGDEVVTTRLRDAAGTAPGRSRPELPAVLGDPGVGLTDAGLDAFVAVEPGTVRAFLYPERRLLAVMYFRG</sequence>
<accession>A0A1H1B4P6</accession>
<dbReference type="RefSeq" id="WP_068564852.1">
    <property type="nucleotide sequence ID" value="NZ_FNLF01000002.1"/>
</dbReference>
<keyword evidence="3" id="KW-1185">Reference proteome</keyword>
<dbReference type="PROSITE" id="PS51257">
    <property type="entry name" value="PROKAR_LIPOPROTEIN"/>
    <property type="match status" value="1"/>
</dbReference>
<reference evidence="3" key="1">
    <citation type="submission" date="2016-10" db="EMBL/GenBank/DDBJ databases">
        <authorList>
            <person name="Varghese N."/>
            <person name="Submissions S."/>
        </authorList>
    </citation>
    <scope>NUCLEOTIDE SEQUENCE [LARGE SCALE GENOMIC DNA]</scope>
    <source>
        <strain evidence="3">DSM 44142</strain>
    </source>
</reference>
<gene>
    <name evidence="2" type="ORF">SAMN04489765_0538</name>
</gene>
<proteinExistence type="predicted"/>
<dbReference type="EMBL" id="FNLF01000002">
    <property type="protein sequence ID" value="SDQ46894.1"/>
    <property type="molecule type" value="Genomic_DNA"/>
</dbReference>
<evidence type="ECO:0008006" key="4">
    <source>
        <dbReference type="Google" id="ProtNLM"/>
    </source>
</evidence>
<name>A0A1H1B4P6_9ACTN</name>
<protein>
    <recommendedName>
        <fullName evidence="4">Lipoprotein</fullName>
    </recommendedName>
</protein>
<evidence type="ECO:0000313" key="3">
    <source>
        <dbReference type="Proteomes" id="UP000183053"/>
    </source>
</evidence>
<dbReference type="AlphaFoldDB" id="A0A1H1B4P6"/>
<keyword evidence="1" id="KW-0732">Signal</keyword>
<dbReference type="OrthoDB" id="5118825at2"/>
<dbReference type="Proteomes" id="UP000183053">
    <property type="component" value="Unassembled WGS sequence"/>
</dbReference>